<dbReference type="CDD" id="cd02440">
    <property type="entry name" value="AdoMet_MTases"/>
    <property type="match status" value="1"/>
</dbReference>
<keyword evidence="5 12" id="KW-0489">Methyltransferase</keyword>
<dbReference type="Pfam" id="PF12589">
    <property type="entry name" value="WBS_methylT"/>
    <property type="match status" value="1"/>
</dbReference>
<dbReference type="EMBL" id="JAFCMP010000224">
    <property type="protein sequence ID" value="KAG5182692.1"/>
    <property type="molecule type" value="Genomic_DNA"/>
</dbReference>
<keyword evidence="8" id="KW-0539">Nucleus</keyword>
<evidence type="ECO:0000313" key="13">
    <source>
        <dbReference type="Proteomes" id="UP000664859"/>
    </source>
</evidence>
<feature type="domain" description="18S rRNA (guanine(1575)-N(7))-methyltransferase Bud23 C-terminal" evidence="11">
    <location>
        <begin position="133"/>
        <end position="201"/>
    </location>
</feature>
<evidence type="ECO:0000259" key="10">
    <source>
        <dbReference type="Pfam" id="PF08241"/>
    </source>
</evidence>
<gene>
    <name evidence="12" type="ORF">JKP88DRAFT_220694</name>
</gene>
<evidence type="ECO:0000256" key="2">
    <source>
        <dbReference type="ARBA" id="ARBA00004496"/>
    </source>
</evidence>
<accession>A0A835YZ28</accession>
<evidence type="ECO:0000256" key="7">
    <source>
        <dbReference type="ARBA" id="ARBA00022691"/>
    </source>
</evidence>
<feature type="compositionally biased region" description="Basic and acidic residues" evidence="9">
    <location>
        <begin position="185"/>
        <end position="195"/>
    </location>
</feature>
<reference evidence="12" key="1">
    <citation type="submission" date="2021-02" db="EMBL/GenBank/DDBJ databases">
        <title>First Annotated Genome of the Yellow-green Alga Tribonema minus.</title>
        <authorList>
            <person name="Mahan K.M."/>
        </authorList>
    </citation>
    <scope>NUCLEOTIDE SEQUENCE</scope>
    <source>
        <strain evidence="12">UTEX B ZZ1240</strain>
    </source>
</reference>
<dbReference type="InterPro" id="IPR022238">
    <property type="entry name" value="Bud23_C"/>
</dbReference>
<dbReference type="Gene3D" id="3.40.50.150">
    <property type="entry name" value="Vaccinia Virus protein VP39"/>
    <property type="match status" value="1"/>
</dbReference>
<feature type="domain" description="Methyltransferase type 11" evidence="10">
    <location>
        <begin position="1"/>
        <end position="80"/>
    </location>
</feature>
<keyword evidence="4" id="KW-0963">Cytoplasm</keyword>
<dbReference type="GO" id="GO:0005730">
    <property type="term" value="C:nucleolus"/>
    <property type="evidence" value="ECO:0007669"/>
    <property type="project" value="TreeGrafter"/>
</dbReference>
<keyword evidence="7" id="KW-0949">S-adenosyl-L-methionine</keyword>
<comment type="caution">
    <text evidence="12">The sequence shown here is derived from an EMBL/GenBank/DDBJ whole genome shotgun (WGS) entry which is preliminary data.</text>
</comment>
<organism evidence="12 13">
    <name type="scientific">Tribonema minus</name>
    <dbReference type="NCBI Taxonomy" id="303371"/>
    <lineage>
        <taxon>Eukaryota</taxon>
        <taxon>Sar</taxon>
        <taxon>Stramenopiles</taxon>
        <taxon>Ochrophyta</taxon>
        <taxon>PX clade</taxon>
        <taxon>Xanthophyceae</taxon>
        <taxon>Tribonematales</taxon>
        <taxon>Tribonemataceae</taxon>
        <taxon>Tribonema</taxon>
    </lineage>
</organism>
<dbReference type="GO" id="GO:0016435">
    <property type="term" value="F:rRNA (guanine) methyltransferase activity"/>
    <property type="evidence" value="ECO:0007669"/>
    <property type="project" value="InterPro"/>
</dbReference>
<evidence type="ECO:0000259" key="11">
    <source>
        <dbReference type="Pfam" id="PF12589"/>
    </source>
</evidence>
<comment type="subcellular location">
    <subcellularLocation>
        <location evidence="2">Cytoplasm</location>
    </subcellularLocation>
    <subcellularLocation>
        <location evidence="1">Nucleus</location>
    </subcellularLocation>
</comment>
<dbReference type="InterPro" id="IPR039769">
    <property type="entry name" value="Bud23-like"/>
</dbReference>
<proteinExistence type="inferred from homology"/>
<evidence type="ECO:0000256" key="5">
    <source>
        <dbReference type="ARBA" id="ARBA00022603"/>
    </source>
</evidence>
<dbReference type="Pfam" id="PF08241">
    <property type="entry name" value="Methyltransf_11"/>
    <property type="match status" value="1"/>
</dbReference>
<dbReference type="GO" id="GO:0070476">
    <property type="term" value="P:rRNA (guanine-N7)-methylation"/>
    <property type="evidence" value="ECO:0007669"/>
    <property type="project" value="InterPro"/>
</dbReference>
<keyword evidence="6 12" id="KW-0808">Transferase</keyword>
<sequence>MDISTDMLDVANERETDHGDLAHHDMGTGLPFRPSTFDGVISVSALQWLCYAQTSEQSAKARLMRFFSSLYTVLKRGARAALQFYPETPEQAVLISSCAAQAGFTGGLVVDYPNSAKAKKYYLCLSFEHGYRAPQALEQEGAGAATGVRVADRERQQQRRQKGKKREAIKSKDWVLAKKSRQRQQGKETRPDSKYTGRKRKDKF</sequence>
<dbReference type="GO" id="GO:0005737">
    <property type="term" value="C:cytoplasm"/>
    <property type="evidence" value="ECO:0007669"/>
    <property type="project" value="UniProtKB-SubCell"/>
</dbReference>
<evidence type="ECO:0000256" key="1">
    <source>
        <dbReference type="ARBA" id="ARBA00004123"/>
    </source>
</evidence>
<evidence type="ECO:0000256" key="9">
    <source>
        <dbReference type="SAM" id="MobiDB-lite"/>
    </source>
</evidence>
<dbReference type="SUPFAM" id="SSF53335">
    <property type="entry name" value="S-adenosyl-L-methionine-dependent methyltransferases"/>
    <property type="match status" value="1"/>
</dbReference>
<feature type="region of interest" description="Disordered" evidence="9">
    <location>
        <begin position="143"/>
        <end position="204"/>
    </location>
</feature>
<evidence type="ECO:0000256" key="6">
    <source>
        <dbReference type="ARBA" id="ARBA00022679"/>
    </source>
</evidence>
<keyword evidence="13" id="KW-1185">Reference proteome</keyword>
<name>A0A835YZ28_9STRA</name>
<dbReference type="PANTHER" id="PTHR12734:SF0">
    <property type="entry name" value="18S RRNA (GUANINE-N(7))-METHYLTRANSFERASE-RELATED"/>
    <property type="match status" value="1"/>
</dbReference>
<dbReference type="InterPro" id="IPR029063">
    <property type="entry name" value="SAM-dependent_MTases_sf"/>
</dbReference>
<dbReference type="InterPro" id="IPR013216">
    <property type="entry name" value="Methyltransf_11"/>
</dbReference>
<protein>
    <submittedName>
        <fullName evidence="12">Methyltransferase</fullName>
    </submittedName>
</protein>
<evidence type="ECO:0000256" key="3">
    <source>
        <dbReference type="ARBA" id="ARBA00005547"/>
    </source>
</evidence>
<evidence type="ECO:0000256" key="4">
    <source>
        <dbReference type="ARBA" id="ARBA00022490"/>
    </source>
</evidence>
<comment type="similarity">
    <text evidence="3">Belongs to the class I-like SAM-binding methyltransferase superfamily. BUD23/WBSCR22 family.</text>
</comment>
<evidence type="ECO:0000313" key="12">
    <source>
        <dbReference type="EMBL" id="KAG5182692.1"/>
    </source>
</evidence>
<dbReference type="PANTHER" id="PTHR12734">
    <property type="entry name" value="METHYLTRANSFERASE-RELATED"/>
    <property type="match status" value="1"/>
</dbReference>
<dbReference type="Proteomes" id="UP000664859">
    <property type="component" value="Unassembled WGS sequence"/>
</dbReference>
<evidence type="ECO:0000256" key="8">
    <source>
        <dbReference type="ARBA" id="ARBA00023242"/>
    </source>
</evidence>
<dbReference type="AlphaFoldDB" id="A0A835YZ28"/>
<feature type="compositionally biased region" description="Basic and acidic residues" evidence="9">
    <location>
        <begin position="166"/>
        <end position="176"/>
    </location>
</feature>
<dbReference type="OrthoDB" id="2877at2759"/>